<accession>A0A6G5A7A6</accession>
<dbReference type="VEuPathDB" id="VectorBase:LOC119174959"/>
<dbReference type="EMBL" id="GIKN01004406">
    <property type="protein sequence ID" value="NIE46679.1"/>
    <property type="molecule type" value="Transcribed_RNA"/>
</dbReference>
<reference evidence="2" key="1">
    <citation type="submission" date="2020-03" db="EMBL/GenBank/DDBJ databases">
        <title>A transcriptome and proteome of the tick Rhipicephalus microplus shaped by the genetic composition of its hosts and developmental stage.</title>
        <authorList>
            <person name="Garcia G.R."/>
            <person name="Ribeiro J.M.C."/>
            <person name="Maruyama S.R."/>
            <person name="Gardinasse L.G."/>
            <person name="Nelson K."/>
            <person name="Ferreira B.R."/>
            <person name="Andrade T.G."/>
            <person name="Santos I.K.F.M."/>
        </authorList>
    </citation>
    <scope>NUCLEOTIDE SEQUENCE</scope>
    <source>
        <strain evidence="2">NSGR</strain>
        <tissue evidence="2">Salivary glands</tissue>
    </source>
</reference>
<dbReference type="VEuPathDB" id="VectorBase:LOC119170104"/>
<feature type="signal peptide" evidence="1">
    <location>
        <begin position="1"/>
        <end position="19"/>
    </location>
</feature>
<proteinExistence type="predicted"/>
<dbReference type="InterPro" id="IPR024079">
    <property type="entry name" value="MetalloPept_cat_dom_sf"/>
</dbReference>
<protein>
    <submittedName>
        <fullName evidence="2">Putative metallopeptidase 1</fullName>
    </submittedName>
</protein>
<feature type="chain" id="PRO_5026185225" evidence="1">
    <location>
        <begin position="20"/>
        <end position="377"/>
    </location>
</feature>
<dbReference type="SUPFAM" id="SSF55486">
    <property type="entry name" value="Metalloproteases ('zincins'), catalytic domain"/>
    <property type="match status" value="1"/>
</dbReference>
<evidence type="ECO:0000256" key="1">
    <source>
        <dbReference type="SAM" id="SignalP"/>
    </source>
</evidence>
<dbReference type="Gene3D" id="3.40.390.10">
    <property type="entry name" value="Collagenase (Catalytic Domain)"/>
    <property type="match status" value="1"/>
</dbReference>
<name>A0A6G5A7A6_RHIMP</name>
<sequence>MKPSYWFAVLLVYAYAACGEEVETEAQQDEAIKLGLYFVYDQAFVNRSLFILNESYNAYFAALTTAAQAFFKLHDDPKIFLTLVGSSKLEDEAMVTETTTTDNKLNASETIYRLRSKMTWNDKLNPSVDVVFLVTGKELLVTVSRMTGEWYGLASPRSICFGNASVGIIHDDGATFSGVRLTAVQVAILIGAKKDNGKWGECPINEEPYLTSNWSGGRIPRLSECSMTSVRDFYYRVNDGEHSLCWNDEPEPALQNNTGFPVDFYKVFDCDQCHVAEHIKNNTGKQINCSISTINRNIDNWPSTTESPWHRAARKRYRQLYRRHTTTVSPYKSCTQPCCRFIRYGPGRGGWWNCWDTTAADGTVCDSTRVCLDGACG</sequence>
<dbReference type="GO" id="GO:0008237">
    <property type="term" value="F:metallopeptidase activity"/>
    <property type="evidence" value="ECO:0007669"/>
    <property type="project" value="InterPro"/>
</dbReference>
<keyword evidence="1" id="KW-0732">Signal</keyword>
<dbReference type="OrthoDB" id="6498419at2759"/>
<evidence type="ECO:0000313" key="2">
    <source>
        <dbReference type="EMBL" id="NIE46679.1"/>
    </source>
</evidence>
<dbReference type="AlphaFoldDB" id="A0A6G5A7A6"/>
<organism evidence="2">
    <name type="scientific">Rhipicephalus microplus</name>
    <name type="common">Cattle tick</name>
    <name type="synonym">Boophilus microplus</name>
    <dbReference type="NCBI Taxonomy" id="6941"/>
    <lineage>
        <taxon>Eukaryota</taxon>
        <taxon>Metazoa</taxon>
        <taxon>Ecdysozoa</taxon>
        <taxon>Arthropoda</taxon>
        <taxon>Chelicerata</taxon>
        <taxon>Arachnida</taxon>
        <taxon>Acari</taxon>
        <taxon>Parasitiformes</taxon>
        <taxon>Ixodida</taxon>
        <taxon>Ixodoidea</taxon>
        <taxon>Ixodidae</taxon>
        <taxon>Rhipicephalinae</taxon>
        <taxon>Rhipicephalus</taxon>
        <taxon>Boophilus</taxon>
    </lineage>
</organism>